<feature type="transmembrane region" description="Helical" evidence="7">
    <location>
        <begin position="326"/>
        <end position="347"/>
    </location>
</feature>
<dbReference type="GO" id="GO:0022857">
    <property type="term" value="F:transmembrane transporter activity"/>
    <property type="evidence" value="ECO:0007669"/>
    <property type="project" value="InterPro"/>
</dbReference>
<keyword evidence="3 7" id="KW-0812">Transmembrane</keyword>
<feature type="transmembrane region" description="Helical" evidence="7">
    <location>
        <begin position="32"/>
        <end position="53"/>
    </location>
</feature>
<name>A0AAW1PDU1_9CHLO</name>
<feature type="transmembrane region" description="Helical" evidence="7">
    <location>
        <begin position="157"/>
        <end position="174"/>
    </location>
</feature>
<dbReference type="Gene3D" id="1.20.1740.10">
    <property type="entry name" value="Amino acid/polyamine transporter I"/>
    <property type="match status" value="1"/>
</dbReference>
<dbReference type="InterPro" id="IPR002293">
    <property type="entry name" value="AA/rel_permease1"/>
</dbReference>
<evidence type="ECO:0000256" key="6">
    <source>
        <dbReference type="SAM" id="MobiDB-lite"/>
    </source>
</evidence>
<dbReference type="PROSITE" id="PS00218">
    <property type="entry name" value="AMINO_ACID_PERMEASE_1"/>
    <property type="match status" value="1"/>
</dbReference>
<evidence type="ECO:0000313" key="8">
    <source>
        <dbReference type="EMBL" id="KAK9806449.1"/>
    </source>
</evidence>
<gene>
    <name evidence="8" type="ORF">WJX73_008244</name>
</gene>
<evidence type="ECO:0000313" key="9">
    <source>
        <dbReference type="Proteomes" id="UP001465755"/>
    </source>
</evidence>
<keyword evidence="9" id="KW-1185">Reference proteome</keyword>
<evidence type="ECO:0000256" key="5">
    <source>
        <dbReference type="ARBA" id="ARBA00023136"/>
    </source>
</evidence>
<evidence type="ECO:0008006" key="10">
    <source>
        <dbReference type="Google" id="ProtNLM"/>
    </source>
</evidence>
<feature type="transmembrane region" description="Helical" evidence="7">
    <location>
        <begin position="60"/>
        <end position="80"/>
    </location>
</feature>
<feature type="compositionally biased region" description="Basic and acidic residues" evidence="6">
    <location>
        <begin position="571"/>
        <end position="580"/>
    </location>
</feature>
<dbReference type="PANTHER" id="PTHR45649">
    <property type="entry name" value="AMINO-ACID PERMEASE BAT1"/>
    <property type="match status" value="1"/>
</dbReference>
<feature type="transmembrane region" description="Helical" evidence="7">
    <location>
        <begin position="92"/>
        <end position="114"/>
    </location>
</feature>
<accession>A0AAW1PDU1</accession>
<evidence type="ECO:0000256" key="2">
    <source>
        <dbReference type="ARBA" id="ARBA00022448"/>
    </source>
</evidence>
<feature type="region of interest" description="Disordered" evidence="6">
    <location>
        <begin position="531"/>
        <end position="598"/>
    </location>
</feature>
<feature type="transmembrane region" description="Helical" evidence="7">
    <location>
        <begin position="368"/>
        <end position="393"/>
    </location>
</feature>
<dbReference type="GO" id="GO:0006865">
    <property type="term" value="P:amino acid transport"/>
    <property type="evidence" value="ECO:0007669"/>
    <property type="project" value="InterPro"/>
</dbReference>
<evidence type="ECO:0000256" key="7">
    <source>
        <dbReference type="SAM" id="Phobius"/>
    </source>
</evidence>
<dbReference type="Proteomes" id="UP001465755">
    <property type="component" value="Unassembled WGS sequence"/>
</dbReference>
<feature type="transmembrane region" description="Helical" evidence="7">
    <location>
        <begin position="471"/>
        <end position="492"/>
    </location>
</feature>
<dbReference type="PANTHER" id="PTHR45649:SF26">
    <property type="entry name" value="OS04G0435100 PROTEIN"/>
    <property type="match status" value="1"/>
</dbReference>
<feature type="transmembrane region" description="Helical" evidence="7">
    <location>
        <begin position="399"/>
        <end position="423"/>
    </location>
</feature>
<dbReference type="GO" id="GO:0016020">
    <property type="term" value="C:membrane"/>
    <property type="evidence" value="ECO:0007669"/>
    <property type="project" value="UniProtKB-SubCell"/>
</dbReference>
<organism evidence="8 9">
    <name type="scientific">Symbiochloris irregularis</name>
    <dbReference type="NCBI Taxonomy" id="706552"/>
    <lineage>
        <taxon>Eukaryota</taxon>
        <taxon>Viridiplantae</taxon>
        <taxon>Chlorophyta</taxon>
        <taxon>core chlorophytes</taxon>
        <taxon>Trebouxiophyceae</taxon>
        <taxon>Trebouxiales</taxon>
        <taxon>Trebouxiaceae</taxon>
        <taxon>Symbiochloris</taxon>
    </lineage>
</organism>
<sequence>MDSILLDNDARKLRKFGYTQAFSREFTLLTNFSVSFSVISTITGIVGSLGIAWNSGGPVSAVWGWVLVSVMTMFVGLAMAEIVSACPHAGGPYFWASVLSGRYAPFVSWITAWLNLVGQVAITSSIIFSCATLLSSQLLLFTGGAGVGVALTDAELLGLYAVILIAAGGLNAFNSRSVAWLSGFSVVWQLGGLFVLLILIPAVAPTHQSASFVFGKFFTAAQSGSGLPSNLYVFLVGMLMSQYTITGYDASAHLAEETRQADINCPRAIVLAIASSALAGWALLLALLFSIQDGATLDNGTAGGYVAGQIFYDAFNARFESGGGGVIALFIPAISMFLCGMSSITSNSRMIFGMSRDQGLPIKMVSTISPWTGTPLCAIAFSITCAFILGLPLLNSQVAYSAVVSIGTIGNYIAYAIPILCRLTISRNSFEPGPFNLGRLSKPVGWVAVLWVAFITAVFVLPTTYPVTPSTLNYSGVTVGIVLLVTITWWWSPVYGARGWFKGARGTLRRPRAATASTSLLSNTNVIFGVHDMHPDAETPHHPAAETPHQPSDSPQAPATPVQNSSAQNTEEGHNEDGSMHEPASQIASHNQHAADLA</sequence>
<feature type="transmembrane region" description="Helical" evidence="7">
    <location>
        <begin position="444"/>
        <end position="465"/>
    </location>
</feature>
<reference evidence="8 9" key="1">
    <citation type="journal article" date="2024" name="Nat. Commun.">
        <title>Phylogenomics reveals the evolutionary origins of lichenization in chlorophyte algae.</title>
        <authorList>
            <person name="Puginier C."/>
            <person name="Libourel C."/>
            <person name="Otte J."/>
            <person name="Skaloud P."/>
            <person name="Haon M."/>
            <person name="Grisel S."/>
            <person name="Petersen M."/>
            <person name="Berrin J.G."/>
            <person name="Delaux P.M."/>
            <person name="Dal Grande F."/>
            <person name="Keller J."/>
        </authorList>
    </citation>
    <scope>NUCLEOTIDE SEQUENCE [LARGE SCALE GENOMIC DNA]</scope>
    <source>
        <strain evidence="8 9">SAG 2036</strain>
    </source>
</reference>
<dbReference type="EMBL" id="JALJOQ010000038">
    <property type="protein sequence ID" value="KAK9806449.1"/>
    <property type="molecule type" value="Genomic_DNA"/>
</dbReference>
<feature type="transmembrane region" description="Helical" evidence="7">
    <location>
        <begin position="126"/>
        <end position="151"/>
    </location>
</feature>
<dbReference type="InterPro" id="IPR004840">
    <property type="entry name" value="Amino_acid_permease_CS"/>
</dbReference>
<feature type="compositionally biased region" description="Basic and acidic residues" evidence="6">
    <location>
        <begin position="531"/>
        <end position="544"/>
    </location>
</feature>
<keyword evidence="2" id="KW-0813">Transport</keyword>
<feature type="transmembrane region" description="Helical" evidence="7">
    <location>
        <begin position="186"/>
        <end position="204"/>
    </location>
</feature>
<evidence type="ECO:0000256" key="1">
    <source>
        <dbReference type="ARBA" id="ARBA00004141"/>
    </source>
</evidence>
<dbReference type="Pfam" id="PF13520">
    <property type="entry name" value="AA_permease_2"/>
    <property type="match status" value="1"/>
</dbReference>
<comment type="caution">
    <text evidence="8">The sequence shown here is derived from an EMBL/GenBank/DDBJ whole genome shotgun (WGS) entry which is preliminary data.</text>
</comment>
<keyword evidence="4 7" id="KW-1133">Transmembrane helix</keyword>
<evidence type="ECO:0000256" key="3">
    <source>
        <dbReference type="ARBA" id="ARBA00022692"/>
    </source>
</evidence>
<proteinExistence type="predicted"/>
<dbReference type="AlphaFoldDB" id="A0AAW1PDU1"/>
<feature type="transmembrane region" description="Helical" evidence="7">
    <location>
        <begin position="269"/>
        <end position="291"/>
    </location>
</feature>
<protein>
    <recommendedName>
        <fullName evidence="10">Amino acid transporter</fullName>
    </recommendedName>
</protein>
<feature type="compositionally biased region" description="Polar residues" evidence="6">
    <location>
        <begin position="549"/>
        <end position="570"/>
    </location>
</feature>
<keyword evidence="5 7" id="KW-0472">Membrane</keyword>
<evidence type="ECO:0000256" key="4">
    <source>
        <dbReference type="ARBA" id="ARBA00022989"/>
    </source>
</evidence>
<comment type="subcellular location">
    <subcellularLocation>
        <location evidence="1">Membrane</location>
        <topology evidence="1">Multi-pass membrane protein</topology>
    </subcellularLocation>
</comment>